<proteinExistence type="predicted"/>
<dbReference type="SUPFAM" id="SSF48726">
    <property type="entry name" value="Immunoglobulin"/>
    <property type="match status" value="3"/>
</dbReference>
<keyword evidence="7" id="KW-1015">Disulfide bond</keyword>
<dbReference type="GO" id="GO:0007399">
    <property type="term" value="P:nervous system development"/>
    <property type="evidence" value="ECO:0007669"/>
    <property type="project" value="UniProtKB-ARBA"/>
</dbReference>
<feature type="non-terminal residue" evidence="10">
    <location>
        <position position="322"/>
    </location>
</feature>
<dbReference type="VEuPathDB" id="VectorBase:AGAP010245"/>
<dbReference type="PANTHER" id="PTHR10075">
    <property type="entry name" value="BASIGIN RELATED"/>
    <property type="match status" value="1"/>
</dbReference>
<keyword evidence="6" id="KW-0472">Membrane</keyword>
<comment type="caution">
    <text evidence="10">The sequence shown here is derived from an EMBL/GenBank/DDBJ whole genome shotgun (WGS) entry which is preliminary data.</text>
</comment>
<evidence type="ECO:0000256" key="1">
    <source>
        <dbReference type="ARBA" id="ARBA00004167"/>
    </source>
</evidence>
<dbReference type="InterPro" id="IPR036179">
    <property type="entry name" value="Ig-like_dom_sf"/>
</dbReference>
<organism evidence="10">
    <name type="scientific">Anopheles gambiae</name>
    <name type="common">African malaria mosquito</name>
    <dbReference type="NCBI Taxonomy" id="7165"/>
    <lineage>
        <taxon>Eukaryota</taxon>
        <taxon>Metazoa</taxon>
        <taxon>Ecdysozoa</taxon>
        <taxon>Arthropoda</taxon>
        <taxon>Hexapoda</taxon>
        <taxon>Insecta</taxon>
        <taxon>Pterygota</taxon>
        <taxon>Neoptera</taxon>
        <taxon>Endopterygota</taxon>
        <taxon>Diptera</taxon>
        <taxon>Nematocera</taxon>
        <taxon>Culicoidea</taxon>
        <taxon>Culicidae</taxon>
        <taxon>Anophelinae</taxon>
        <taxon>Anopheles</taxon>
    </lineage>
</organism>
<evidence type="ECO:0000256" key="8">
    <source>
        <dbReference type="ARBA" id="ARBA00023319"/>
    </source>
</evidence>
<accession>Q7PME2</accession>
<feature type="domain" description="Ig-like" evidence="9">
    <location>
        <begin position="136"/>
        <end position="231"/>
    </location>
</feature>
<evidence type="ECO:0000256" key="3">
    <source>
        <dbReference type="ARBA" id="ARBA00022729"/>
    </source>
</evidence>
<comment type="subcellular location">
    <subcellularLocation>
        <location evidence="1">Membrane</location>
        <topology evidence="1">Single-pass membrane protein</topology>
    </subcellularLocation>
</comment>
<dbReference type="Pfam" id="PF07679">
    <property type="entry name" value="I-set"/>
    <property type="match status" value="3"/>
</dbReference>
<dbReference type="InterPro" id="IPR013783">
    <property type="entry name" value="Ig-like_fold"/>
</dbReference>
<keyword evidence="8" id="KW-0393">Immunoglobulin domain</keyword>
<dbReference type="HOGENOM" id="CLU_003227_1_0_1"/>
<dbReference type="PANTHER" id="PTHR10075:SF100">
    <property type="entry name" value="FASCICLIN-2"/>
    <property type="match status" value="1"/>
</dbReference>
<dbReference type="FunFam" id="2.60.40.10:FF:000008">
    <property type="entry name" value="roundabout homolog 2 isoform X2"/>
    <property type="match status" value="1"/>
</dbReference>
<dbReference type="AlphaFoldDB" id="Q7PME2"/>
<reference evidence="10" key="2">
    <citation type="submission" date="2002-03" db="EMBL/GenBank/DDBJ databases">
        <authorList>
            <consortium name="The Anopheles Genome Sequencing Consortium"/>
        </authorList>
    </citation>
    <scope>NUCLEOTIDE SEQUENCE</scope>
    <source>
        <strain evidence="10">PEST</strain>
    </source>
</reference>
<dbReference type="VEuPathDB" id="VectorBase:AGAMI1_013317"/>
<dbReference type="STRING" id="7165.Q7PME2"/>
<evidence type="ECO:0000256" key="5">
    <source>
        <dbReference type="ARBA" id="ARBA00022989"/>
    </source>
</evidence>
<keyword evidence="3" id="KW-0732">Signal</keyword>
<gene>
    <name evidence="10" type="ORF">AgaP_AGAP010245</name>
</gene>
<reference evidence="10" key="3">
    <citation type="journal article" date="2004" name="Trends Parasitol.">
        <title>The Anopheles gambiae genome: an update.</title>
        <authorList>
            <person name="Mongin E."/>
            <person name="Louis C."/>
            <person name="Holt R.A."/>
            <person name="Birney E."/>
            <person name="Collins F.H."/>
        </authorList>
    </citation>
    <scope>NUCLEOTIDE SEQUENCE</scope>
    <source>
        <strain evidence="10">PEST</strain>
    </source>
</reference>
<sequence length="322" mass="34512">LSALEYPKITEHPLDVIVPRHEPATLNCKAEGIPTPIITWFKDGEPIKAEPGSHKILLPAGDRSLRIDDIAIEDMGEYSCEADNAVGSITASGTLVVHCKSRHVQASLIHSTTIKVLSVSFRYSFLFRSTSLAAPPSFLVRPKNVLIEPGSEALFECQATGHPHPTLFWSVEGNRTLLLPGSRMDNLEVTQNADGTSVLSIAQVGRMDNGKVIVCSAVNSVGSVSTRVVLSVNLQDDRPPPLILQGPCNQTLPIKSVAILPCKASGIPPPVISWYKDGIPVLSSEKINITESGTLTIADLSKIDDSGLYTCVASSKSGKTTW</sequence>
<reference evidence="10" key="1">
    <citation type="journal article" date="2002" name="Science">
        <title>The genome sequence of the malaria mosquito Anopheles gambiae.</title>
        <authorList>
            <person name="Holt R.A."/>
            <person name="Subramanian G.M."/>
            <person name="Halpern A."/>
            <person name="Sutton G.G."/>
            <person name="Charlab R."/>
            <person name="Nusskern D.R."/>
            <person name="Wincker P."/>
            <person name="Clark A.G."/>
            <person name="Ribeiro J.M."/>
            <person name="Wides R."/>
            <person name="Salzberg S.L."/>
            <person name="Loftus B."/>
            <person name="Yandell M."/>
            <person name="Majoros W.H."/>
            <person name="Rusch D.B."/>
            <person name="Lai Z."/>
            <person name="Kraft C.L."/>
            <person name="Abril J.F."/>
            <person name="Anthouard V."/>
            <person name="Arensburger P."/>
            <person name="Atkinson P.W."/>
            <person name="Baden H."/>
            <person name="de Berardinis V."/>
            <person name="Baldwin D."/>
            <person name="Benes V."/>
            <person name="Biedler J."/>
            <person name="Blass C."/>
            <person name="Bolanos R."/>
            <person name="Boscus D."/>
            <person name="Barnstead M."/>
            <person name="Cai S."/>
            <person name="Center A."/>
            <person name="Chaturverdi K."/>
            <person name="Christophides G.K."/>
            <person name="Chrystal M.A."/>
            <person name="Clamp M."/>
            <person name="Cravchik A."/>
            <person name="Curwen V."/>
            <person name="Dana A."/>
            <person name="Delcher A."/>
            <person name="Dew I."/>
            <person name="Evans C.A."/>
            <person name="Flanigan M."/>
            <person name="Grundschober-Freimoser A."/>
            <person name="Friedli L."/>
            <person name="Gu Z."/>
            <person name="Guan P."/>
            <person name="Guigo R."/>
            <person name="Hillenmeyer M.E."/>
            <person name="Hladun S.L."/>
            <person name="Hogan J.R."/>
            <person name="Hong Y.S."/>
            <person name="Hoover J."/>
            <person name="Jaillon O."/>
            <person name="Ke Z."/>
            <person name="Kodira C."/>
            <person name="Kokoza E."/>
            <person name="Koutsos A."/>
            <person name="Letunic I."/>
            <person name="Levitsky A."/>
            <person name="Liang Y."/>
            <person name="Lin J.J."/>
            <person name="Lobo N.F."/>
            <person name="Lopez J.R."/>
            <person name="Malek J.A."/>
            <person name="McIntosh T.C."/>
            <person name="Meister S."/>
            <person name="Miller J."/>
            <person name="Mobarry C."/>
            <person name="Mongin E."/>
            <person name="Murphy S.D."/>
            <person name="O'Brochta D.A."/>
            <person name="Pfannkoch C."/>
            <person name="Qi R."/>
            <person name="Regier M.A."/>
            <person name="Remington K."/>
            <person name="Shao H."/>
            <person name="Sharakhova M.V."/>
            <person name="Sitter C.D."/>
            <person name="Shetty J."/>
            <person name="Smith T.J."/>
            <person name="Strong R."/>
            <person name="Sun J."/>
            <person name="Thomasova D."/>
            <person name="Ton L.Q."/>
            <person name="Topalis P."/>
            <person name="Tu Z."/>
            <person name="Unger M.F."/>
            <person name="Walenz B."/>
            <person name="Wang A."/>
            <person name="Wang J."/>
            <person name="Wang M."/>
            <person name="Wang X."/>
            <person name="Woodford K.J."/>
            <person name="Wortman J.R."/>
            <person name="Wu M."/>
            <person name="Yao A."/>
            <person name="Zdobnov E.M."/>
            <person name="Zhang H."/>
            <person name="Zhao Q."/>
            <person name="Zhao S."/>
            <person name="Zhu S.C."/>
            <person name="Zhimulev I."/>
            <person name="Coluzzi M."/>
            <person name="della Torre A."/>
            <person name="Roth C.W."/>
            <person name="Louis C."/>
            <person name="Kalush F."/>
            <person name="Mural R.J."/>
            <person name="Myers E.W."/>
            <person name="Adams M.D."/>
            <person name="Smith H.O."/>
            <person name="Broder S."/>
            <person name="Gardner M.J."/>
            <person name="Fraser C.M."/>
            <person name="Birney E."/>
            <person name="Bork P."/>
            <person name="Brey P.T."/>
            <person name="Venter J.C."/>
            <person name="Weissenbach J."/>
            <person name="Kafatos F.C."/>
            <person name="Collins F.H."/>
            <person name="Hoffman S.L."/>
        </authorList>
    </citation>
    <scope>NUCLEOTIDE SEQUENCE [LARGE SCALE GENOMIC DNA]</scope>
    <source>
        <strain evidence="10">PEST</strain>
    </source>
</reference>
<keyword evidence="4" id="KW-0677">Repeat</keyword>
<dbReference type="GO" id="GO:0016020">
    <property type="term" value="C:membrane"/>
    <property type="evidence" value="ECO:0007669"/>
    <property type="project" value="UniProtKB-SubCell"/>
</dbReference>
<dbReference type="InterPro" id="IPR003598">
    <property type="entry name" value="Ig_sub2"/>
</dbReference>
<keyword evidence="2" id="KW-0812">Transmembrane</keyword>
<dbReference type="SMART" id="SM00408">
    <property type="entry name" value="IGc2"/>
    <property type="match status" value="3"/>
</dbReference>
<name>Q7PME2_ANOGA</name>
<dbReference type="InterPro" id="IPR003599">
    <property type="entry name" value="Ig_sub"/>
</dbReference>
<evidence type="ECO:0000256" key="7">
    <source>
        <dbReference type="ARBA" id="ARBA00023157"/>
    </source>
</evidence>
<dbReference type="SMART" id="SM00409">
    <property type="entry name" value="IG"/>
    <property type="match status" value="3"/>
</dbReference>
<evidence type="ECO:0000256" key="4">
    <source>
        <dbReference type="ARBA" id="ARBA00022737"/>
    </source>
</evidence>
<keyword evidence="5" id="KW-1133">Transmembrane helix</keyword>
<dbReference type="GO" id="GO:0048468">
    <property type="term" value="P:cell development"/>
    <property type="evidence" value="ECO:0007669"/>
    <property type="project" value="UniProtKB-ARBA"/>
</dbReference>
<feature type="domain" description="Ig-like" evidence="9">
    <location>
        <begin position="7"/>
        <end position="96"/>
    </location>
</feature>
<evidence type="ECO:0000313" key="10">
    <source>
        <dbReference type="EMBL" id="EAA13958.5"/>
    </source>
</evidence>
<reference evidence="10" key="4">
    <citation type="journal article" date="2007" name="Genome Biol.">
        <title>Update of the Anopheles gambiae PEST genome assembly.</title>
        <authorList>
            <person name="Sharakhova M.V."/>
            <person name="Hammond M.P."/>
            <person name="Lobo N.F."/>
            <person name="Krzywinski J."/>
            <person name="Unger M.F."/>
            <person name="Hillenmeyer M.E."/>
            <person name="Bruggner R.V."/>
            <person name="Birney E."/>
            <person name="Collins F.H."/>
        </authorList>
    </citation>
    <scope>NUCLEOTIDE SEQUENCE</scope>
    <source>
        <strain evidence="10">PEST</strain>
    </source>
</reference>
<dbReference type="InterPro" id="IPR007110">
    <property type="entry name" value="Ig-like_dom"/>
</dbReference>
<reference evidence="10" key="5">
    <citation type="submission" date="2011-05" db="EMBL/GenBank/DDBJ databases">
        <authorList>
            <consortium name="VectorBase"/>
        </authorList>
    </citation>
    <scope>NUCLEOTIDE SEQUENCE</scope>
    <source>
        <strain evidence="10">PEST</strain>
    </source>
</reference>
<dbReference type="PhylomeDB" id="Q7PME2"/>
<feature type="domain" description="Ig-like" evidence="9">
    <location>
        <begin position="241"/>
        <end position="321"/>
    </location>
</feature>
<feature type="non-terminal residue" evidence="10">
    <location>
        <position position="1"/>
    </location>
</feature>
<dbReference type="InterPro" id="IPR013098">
    <property type="entry name" value="Ig_I-set"/>
</dbReference>
<protein>
    <submittedName>
        <fullName evidence="10">AGAP010245-PA</fullName>
    </submittedName>
</protein>
<dbReference type="EMBL" id="AAAB01008980">
    <property type="protein sequence ID" value="EAA13958.5"/>
    <property type="molecule type" value="Genomic_DNA"/>
</dbReference>
<evidence type="ECO:0000259" key="9">
    <source>
        <dbReference type="PROSITE" id="PS50835"/>
    </source>
</evidence>
<dbReference type="FunFam" id="2.60.40.10:FF:000032">
    <property type="entry name" value="palladin isoform X1"/>
    <property type="match status" value="2"/>
</dbReference>
<evidence type="ECO:0000256" key="2">
    <source>
        <dbReference type="ARBA" id="ARBA00022692"/>
    </source>
</evidence>
<dbReference type="Gene3D" id="2.60.40.10">
    <property type="entry name" value="Immunoglobulins"/>
    <property type="match status" value="3"/>
</dbReference>
<evidence type="ECO:0000256" key="6">
    <source>
        <dbReference type="ARBA" id="ARBA00023136"/>
    </source>
</evidence>
<dbReference type="PROSITE" id="PS50835">
    <property type="entry name" value="IG_LIKE"/>
    <property type="match status" value="3"/>
</dbReference>